<name>A0A0F9Q860_9ZZZZ</name>
<gene>
    <name evidence="1" type="ORF">LCGC14_0806020</name>
</gene>
<evidence type="ECO:0000313" key="1">
    <source>
        <dbReference type="EMBL" id="KKN33207.1"/>
    </source>
</evidence>
<proteinExistence type="predicted"/>
<protein>
    <submittedName>
        <fullName evidence="1">Uncharacterized protein</fullName>
    </submittedName>
</protein>
<comment type="caution">
    <text evidence="1">The sequence shown here is derived from an EMBL/GenBank/DDBJ whole genome shotgun (WGS) entry which is preliminary data.</text>
</comment>
<dbReference type="EMBL" id="LAZR01002195">
    <property type="protein sequence ID" value="KKN33207.1"/>
    <property type="molecule type" value="Genomic_DNA"/>
</dbReference>
<dbReference type="AlphaFoldDB" id="A0A0F9Q860"/>
<organism evidence="1">
    <name type="scientific">marine sediment metagenome</name>
    <dbReference type="NCBI Taxonomy" id="412755"/>
    <lineage>
        <taxon>unclassified sequences</taxon>
        <taxon>metagenomes</taxon>
        <taxon>ecological metagenomes</taxon>
    </lineage>
</organism>
<sequence>MFEKLVQNMEKEDIHLKKKVIKFSKKPAKHGDYYIFHIPNSFIKEGLVDPSKKYTVYLEEHEED</sequence>
<accession>A0A0F9Q860</accession>
<reference evidence="1" key="1">
    <citation type="journal article" date="2015" name="Nature">
        <title>Complex archaea that bridge the gap between prokaryotes and eukaryotes.</title>
        <authorList>
            <person name="Spang A."/>
            <person name="Saw J.H."/>
            <person name="Jorgensen S.L."/>
            <person name="Zaremba-Niedzwiedzka K."/>
            <person name="Martijn J."/>
            <person name="Lind A.E."/>
            <person name="van Eijk R."/>
            <person name="Schleper C."/>
            <person name="Guy L."/>
            <person name="Ettema T.J."/>
        </authorList>
    </citation>
    <scope>NUCLEOTIDE SEQUENCE</scope>
</reference>